<name>A0A5C4MI95_9ACTN</name>
<proteinExistence type="predicted"/>
<dbReference type="Pfam" id="PF07883">
    <property type="entry name" value="Cupin_2"/>
    <property type="match status" value="1"/>
</dbReference>
<accession>A0A5C4MI95</accession>
<dbReference type="SUPFAM" id="SSF51182">
    <property type="entry name" value="RmlC-like cupins"/>
    <property type="match status" value="1"/>
</dbReference>
<dbReference type="Proteomes" id="UP000306740">
    <property type="component" value="Unassembled WGS sequence"/>
</dbReference>
<comment type="caution">
    <text evidence="2">The sequence shown here is derived from an EMBL/GenBank/DDBJ whole genome shotgun (WGS) entry which is preliminary data.</text>
</comment>
<feature type="domain" description="Cupin type-2" evidence="1">
    <location>
        <begin position="34"/>
        <end position="100"/>
    </location>
</feature>
<dbReference type="InterPro" id="IPR014710">
    <property type="entry name" value="RmlC-like_jellyroll"/>
</dbReference>
<dbReference type="InterPro" id="IPR053146">
    <property type="entry name" value="QDO-like"/>
</dbReference>
<evidence type="ECO:0000313" key="3">
    <source>
        <dbReference type="EMBL" id="TNC51782.1"/>
    </source>
</evidence>
<dbReference type="Gene3D" id="2.60.120.10">
    <property type="entry name" value="Jelly Rolls"/>
    <property type="match status" value="1"/>
</dbReference>
<evidence type="ECO:0000313" key="4">
    <source>
        <dbReference type="Proteomes" id="UP000306740"/>
    </source>
</evidence>
<sequence length="129" mass="13839">MLIVAKEADLRLPGSRTTRFEGEAYGSGVSFFHVDNAPGKGPDAHVHPYSETWVVLAGAVHIRTTDGETRGEPGDVVVVGPGTAHAFRAVGKETLRMLCIHASPRIEQDFLDDARASALAVVFDTEAIR</sequence>
<dbReference type="EMBL" id="VDFR01000117">
    <property type="protein sequence ID" value="TNC38839.1"/>
    <property type="molecule type" value="Genomic_DNA"/>
</dbReference>
<dbReference type="PANTHER" id="PTHR36440">
    <property type="entry name" value="PUTATIVE (AFU_ORTHOLOGUE AFUA_8G07350)-RELATED"/>
    <property type="match status" value="1"/>
</dbReference>
<evidence type="ECO:0000259" key="1">
    <source>
        <dbReference type="Pfam" id="PF07883"/>
    </source>
</evidence>
<evidence type="ECO:0000313" key="2">
    <source>
        <dbReference type="EMBL" id="TNC38839.1"/>
    </source>
</evidence>
<dbReference type="PANTHER" id="PTHR36440:SF1">
    <property type="entry name" value="PUTATIVE (AFU_ORTHOLOGUE AFUA_8G07350)-RELATED"/>
    <property type="match status" value="1"/>
</dbReference>
<dbReference type="AlphaFoldDB" id="A0A5C4MI95"/>
<dbReference type="InterPro" id="IPR011051">
    <property type="entry name" value="RmlC_Cupin_sf"/>
</dbReference>
<gene>
    <name evidence="3" type="ORF">FHE65_01360</name>
    <name evidence="2" type="ORF">FHE65_24130</name>
</gene>
<organism evidence="2 4">
    <name type="scientific">Mumia zhuanghuii</name>
    <dbReference type="NCBI Taxonomy" id="2585211"/>
    <lineage>
        <taxon>Bacteria</taxon>
        <taxon>Bacillati</taxon>
        <taxon>Actinomycetota</taxon>
        <taxon>Actinomycetes</taxon>
        <taxon>Propionibacteriales</taxon>
        <taxon>Nocardioidaceae</taxon>
        <taxon>Mumia</taxon>
    </lineage>
</organism>
<reference evidence="2 4" key="1">
    <citation type="submission" date="2019-05" db="EMBL/GenBank/DDBJ databases">
        <title>Mumia sp. nov., isolated from the intestinal contents of plateau pika (Ochotona curzoniae) in the Qinghai-Tibet plateau of China.</title>
        <authorList>
            <person name="Tian Z."/>
        </authorList>
    </citation>
    <scope>NUCLEOTIDE SEQUENCE [LARGE SCALE GENOMIC DNA]</scope>
    <source>
        <strain evidence="4">527</strain>
        <strain evidence="2">Z527</strain>
    </source>
</reference>
<protein>
    <submittedName>
        <fullName evidence="2">Cupin domain-containing protein</fullName>
    </submittedName>
</protein>
<dbReference type="OrthoDB" id="122936at2"/>
<dbReference type="EMBL" id="VDFR01000005">
    <property type="protein sequence ID" value="TNC51782.1"/>
    <property type="molecule type" value="Genomic_DNA"/>
</dbReference>
<dbReference type="InterPro" id="IPR013096">
    <property type="entry name" value="Cupin_2"/>
</dbReference>
<dbReference type="RefSeq" id="WP_139105031.1">
    <property type="nucleotide sequence ID" value="NZ_VDFR01000005.1"/>
</dbReference>